<gene>
    <name evidence="11" type="ORF">HPB51_008132</name>
</gene>
<evidence type="ECO:0000256" key="4">
    <source>
        <dbReference type="ARBA" id="ARBA00022771"/>
    </source>
</evidence>
<dbReference type="PANTHER" id="PTHR24394:SF44">
    <property type="entry name" value="ZINC FINGER PROTEIN 271-LIKE"/>
    <property type="match status" value="1"/>
</dbReference>
<keyword evidence="2" id="KW-0479">Metal-binding</keyword>
<dbReference type="GO" id="GO:0000981">
    <property type="term" value="F:DNA-binding transcription factor activity, RNA polymerase II-specific"/>
    <property type="evidence" value="ECO:0007669"/>
    <property type="project" value="TreeGrafter"/>
</dbReference>
<sequence>MRKEPLCCNICPYATRYSTHFKDHMRVHSGEKPFKCTKCPNSFTQRAHLQRHLRTHEPLNPRELALARASFRKASSPFALEKVVHCYVVVMFAEEGAKGVQQIQNNPRVSFLCVRLFLVLGVVSFAHVFDKGLISHFLVHDYVGIGANERINGEFIWDVDGSKFFPGVGQGYRHCTAITLAVKCTFVQIFVW</sequence>
<dbReference type="SUPFAM" id="SSF57667">
    <property type="entry name" value="beta-beta-alpha zinc fingers"/>
    <property type="match status" value="1"/>
</dbReference>
<keyword evidence="6" id="KW-0804">Transcription</keyword>
<dbReference type="GO" id="GO:0045893">
    <property type="term" value="P:positive regulation of DNA-templated transcription"/>
    <property type="evidence" value="ECO:0007669"/>
    <property type="project" value="UniProtKB-ARBA"/>
</dbReference>
<keyword evidence="9" id="KW-0812">Transmembrane</keyword>
<accession>A0A9J6E888</accession>
<dbReference type="Gene3D" id="3.30.160.60">
    <property type="entry name" value="Classic Zinc Finger"/>
    <property type="match status" value="2"/>
</dbReference>
<evidence type="ECO:0000256" key="9">
    <source>
        <dbReference type="SAM" id="Phobius"/>
    </source>
</evidence>
<keyword evidence="3" id="KW-0677">Repeat</keyword>
<dbReference type="VEuPathDB" id="VectorBase:LOC119185444"/>
<dbReference type="PANTHER" id="PTHR24394">
    <property type="entry name" value="ZINC FINGER PROTEIN"/>
    <property type="match status" value="1"/>
</dbReference>
<dbReference type="PROSITE" id="PS50157">
    <property type="entry name" value="ZINC_FINGER_C2H2_2"/>
    <property type="match status" value="2"/>
</dbReference>
<reference evidence="11" key="1">
    <citation type="journal article" date="2020" name="Cell">
        <title>Large-Scale Comparative Analyses of Tick Genomes Elucidate Their Genetic Diversity and Vector Capacities.</title>
        <authorList>
            <consortium name="Tick Genome and Microbiome Consortium (TIGMIC)"/>
            <person name="Jia N."/>
            <person name="Wang J."/>
            <person name="Shi W."/>
            <person name="Du L."/>
            <person name="Sun Y."/>
            <person name="Zhan W."/>
            <person name="Jiang J.F."/>
            <person name="Wang Q."/>
            <person name="Zhang B."/>
            <person name="Ji P."/>
            <person name="Bell-Sakyi L."/>
            <person name="Cui X.M."/>
            <person name="Yuan T.T."/>
            <person name="Jiang B.G."/>
            <person name="Yang W.F."/>
            <person name="Lam T.T."/>
            <person name="Chang Q.C."/>
            <person name="Ding S.J."/>
            <person name="Wang X.J."/>
            <person name="Zhu J.G."/>
            <person name="Ruan X.D."/>
            <person name="Zhao L."/>
            <person name="Wei J.T."/>
            <person name="Ye R.Z."/>
            <person name="Que T.C."/>
            <person name="Du C.H."/>
            <person name="Zhou Y.H."/>
            <person name="Cheng J.X."/>
            <person name="Dai P.F."/>
            <person name="Guo W.B."/>
            <person name="Han X.H."/>
            <person name="Huang E.J."/>
            <person name="Li L.F."/>
            <person name="Wei W."/>
            <person name="Gao Y.C."/>
            <person name="Liu J.Z."/>
            <person name="Shao H.Z."/>
            <person name="Wang X."/>
            <person name="Wang C.C."/>
            <person name="Yang T.C."/>
            <person name="Huo Q.B."/>
            <person name="Li W."/>
            <person name="Chen H.Y."/>
            <person name="Chen S.E."/>
            <person name="Zhou L.G."/>
            <person name="Ni X.B."/>
            <person name="Tian J.H."/>
            <person name="Sheng Y."/>
            <person name="Liu T."/>
            <person name="Pan Y.S."/>
            <person name="Xia L.Y."/>
            <person name="Li J."/>
            <person name="Zhao F."/>
            <person name="Cao W.C."/>
        </authorList>
    </citation>
    <scope>NUCLEOTIDE SEQUENCE</scope>
    <source>
        <strain evidence="11">Rmic-2018</strain>
    </source>
</reference>
<feature type="domain" description="C2H2-type" evidence="10">
    <location>
        <begin position="34"/>
        <end position="61"/>
    </location>
</feature>
<keyword evidence="9" id="KW-1133">Transmembrane helix</keyword>
<evidence type="ECO:0000256" key="3">
    <source>
        <dbReference type="ARBA" id="ARBA00022737"/>
    </source>
</evidence>
<keyword evidence="4 8" id="KW-0863">Zinc-finger</keyword>
<dbReference type="FunFam" id="3.30.160.60:FF:001031">
    <property type="entry name" value="zinc finger protein 341 isoform X1"/>
    <property type="match status" value="1"/>
</dbReference>
<evidence type="ECO:0000256" key="5">
    <source>
        <dbReference type="ARBA" id="ARBA00022833"/>
    </source>
</evidence>
<dbReference type="GO" id="GO:0008270">
    <property type="term" value="F:zinc ion binding"/>
    <property type="evidence" value="ECO:0007669"/>
    <property type="project" value="UniProtKB-KW"/>
</dbReference>
<evidence type="ECO:0000256" key="6">
    <source>
        <dbReference type="ARBA" id="ARBA00023163"/>
    </source>
</evidence>
<organism evidence="11 12">
    <name type="scientific">Rhipicephalus microplus</name>
    <name type="common">Cattle tick</name>
    <name type="synonym">Boophilus microplus</name>
    <dbReference type="NCBI Taxonomy" id="6941"/>
    <lineage>
        <taxon>Eukaryota</taxon>
        <taxon>Metazoa</taxon>
        <taxon>Ecdysozoa</taxon>
        <taxon>Arthropoda</taxon>
        <taxon>Chelicerata</taxon>
        <taxon>Arachnida</taxon>
        <taxon>Acari</taxon>
        <taxon>Parasitiformes</taxon>
        <taxon>Ixodida</taxon>
        <taxon>Ixodoidea</taxon>
        <taxon>Ixodidae</taxon>
        <taxon>Rhipicephalinae</taxon>
        <taxon>Rhipicephalus</taxon>
        <taxon>Boophilus</taxon>
    </lineage>
</organism>
<keyword evidence="5" id="KW-0862">Zinc</keyword>
<evidence type="ECO:0000256" key="1">
    <source>
        <dbReference type="ARBA" id="ARBA00004123"/>
    </source>
</evidence>
<dbReference type="GO" id="GO:0005634">
    <property type="term" value="C:nucleus"/>
    <property type="evidence" value="ECO:0007669"/>
    <property type="project" value="UniProtKB-SubCell"/>
</dbReference>
<evidence type="ECO:0000256" key="7">
    <source>
        <dbReference type="ARBA" id="ARBA00023242"/>
    </source>
</evidence>
<dbReference type="Proteomes" id="UP000821866">
    <property type="component" value="Chromosome 3"/>
</dbReference>
<dbReference type="EMBL" id="JABSTU010000005">
    <property type="protein sequence ID" value="KAH8030522.1"/>
    <property type="molecule type" value="Genomic_DNA"/>
</dbReference>
<feature type="domain" description="C2H2-type" evidence="10">
    <location>
        <begin position="6"/>
        <end position="33"/>
    </location>
</feature>
<dbReference type="InterPro" id="IPR036236">
    <property type="entry name" value="Znf_C2H2_sf"/>
</dbReference>
<keyword evidence="7" id="KW-0539">Nucleus</keyword>
<evidence type="ECO:0000256" key="2">
    <source>
        <dbReference type="ARBA" id="ARBA00022723"/>
    </source>
</evidence>
<evidence type="ECO:0000313" key="12">
    <source>
        <dbReference type="Proteomes" id="UP000821866"/>
    </source>
</evidence>
<dbReference type="AlphaFoldDB" id="A0A9J6E888"/>
<dbReference type="InterPro" id="IPR013087">
    <property type="entry name" value="Znf_C2H2_type"/>
</dbReference>
<keyword evidence="9" id="KW-0472">Membrane</keyword>
<reference evidence="11" key="2">
    <citation type="submission" date="2021-09" db="EMBL/GenBank/DDBJ databases">
        <authorList>
            <person name="Jia N."/>
            <person name="Wang J."/>
            <person name="Shi W."/>
            <person name="Du L."/>
            <person name="Sun Y."/>
            <person name="Zhan W."/>
            <person name="Jiang J."/>
            <person name="Wang Q."/>
            <person name="Zhang B."/>
            <person name="Ji P."/>
            <person name="Sakyi L.B."/>
            <person name="Cui X."/>
            <person name="Yuan T."/>
            <person name="Jiang B."/>
            <person name="Yang W."/>
            <person name="Lam T.T.-Y."/>
            <person name="Chang Q."/>
            <person name="Ding S."/>
            <person name="Wang X."/>
            <person name="Zhu J."/>
            <person name="Ruan X."/>
            <person name="Zhao L."/>
            <person name="Wei J."/>
            <person name="Que T."/>
            <person name="Du C."/>
            <person name="Cheng J."/>
            <person name="Dai P."/>
            <person name="Han X."/>
            <person name="Huang E."/>
            <person name="Gao Y."/>
            <person name="Liu J."/>
            <person name="Shao H."/>
            <person name="Ye R."/>
            <person name="Li L."/>
            <person name="Wei W."/>
            <person name="Wang X."/>
            <person name="Wang C."/>
            <person name="Huo Q."/>
            <person name="Li W."/>
            <person name="Guo W."/>
            <person name="Chen H."/>
            <person name="Chen S."/>
            <person name="Zhou L."/>
            <person name="Zhou L."/>
            <person name="Ni X."/>
            <person name="Tian J."/>
            <person name="Zhou Y."/>
            <person name="Sheng Y."/>
            <person name="Liu T."/>
            <person name="Pan Y."/>
            <person name="Xia L."/>
            <person name="Li J."/>
            <person name="Zhao F."/>
            <person name="Cao W."/>
        </authorList>
    </citation>
    <scope>NUCLEOTIDE SEQUENCE</scope>
    <source>
        <strain evidence="11">Rmic-2018</strain>
        <tissue evidence="11">Larvae</tissue>
    </source>
</reference>
<proteinExistence type="predicted"/>
<comment type="subcellular location">
    <subcellularLocation>
        <location evidence="1">Nucleus</location>
    </subcellularLocation>
</comment>
<evidence type="ECO:0000259" key="10">
    <source>
        <dbReference type="PROSITE" id="PS50157"/>
    </source>
</evidence>
<comment type="caution">
    <text evidence="11">The sequence shown here is derived from an EMBL/GenBank/DDBJ whole genome shotgun (WGS) entry which is preliminary data.</text>
</comment>
<evidence type="ECO:0000313" key="11">
    <source>
        <dbReference type="EMBL" id="KAH8030522.1"/>
    </source>
</evidence>
<dbReference type="SMART" id="SM00355">
    <property type="entry name" value="ZnF_C2H2"/>
    <property type="match status" value="2"/>
</dbReference>
<evidence type="ECO:0000256" key="8">
    <source>
        <dbReference type="PROSITE-ProRule" id="PRU00042"/>
    </source>
</evidence>
<name>A0A9J6E888_RHIMP</name>
<feature type="transmembrane region" description="Helical" evidence="9">
    <location>
        <begin position="109"/>
        <end position="129"/>
    </location>
</feature>
<dbReference type="PROSITE" id="PS00028">
    <property type="entry name" value="ZINC_FINGER_C2H2_1"/>
    <property type="match status" value="1"/>
</dbReference>
<protein>
    <recommendedName>
        <fullName evidence="10">C2H2-type domain-containing protein</fullName>
    </recommendedName>
</protein>
<dbReference type="Pfam" id="PF00096">
    <property type="entry name" value="zf-C2H2"/>
    <property type="match status" value="2"/>
</dbReference>
<keyword evidence="12" id="KW-1185">Reference proteome</keyword>